<evidence type="ECO:0000256" key="6">
    <source>
        <dbReference type="SAM" id="MobiDB-lite"/>
    </source>
</evidence>
<dbReference type="InterPro" id="IPR027040">
    <property type="entry name" value="PSMD4"/>
</dbReference>
<dbReference type="PANTHER" id="PTHR10223:SF0">
    <property type="entry name" value="26S PROTEASOME NON-ATPASE REGULATORY SUBUNIT 4"/>
    <property type="match status" value="1"/>
</dbReference>
<evidence type="ECO:0000256" key="2">
    <source>
        <dbReference type="ARBA" id="ARBA00014934"/>
    </source>
</evidence>
<dbReference type="InterPro" id="IPR036465">
    <property type="entry name" value="vWFA_dom_sf"/>
</dbReference>
<evidence type="ECO:0000256" key="5">
    <source>
        <dbReference type="ARBA" id="ARBA00044341"/>
    </source>
</evidence>
<comment type="similarity">
    <text evidence="1">Belongs to the proteasome subunit S5A family.</text>
</comment>
<dbReference type="Pfam" id="PF02809">
    <property type="entry name" value="UIM"/>
    <property type="match status" value="2"/>
</dbReference>
<dbReference type="GO" id="GO:0005634">
    <property type="term" value="C:nucleus"/>
    <property type="evidence" value="ECO:0007669"/>
    <property type="project" value="TreeGrafter"/>
</dbReference>
<evidence type="ECO:0000256" key="3">
    <source>
        <dbReference type="ARBA" id="ARBA00022737"/>
    </source>
</evidence>
<evidence type="ECO:0000259" key="7">
    <source>
        <dbReference type="PROSITE" id="PS50234"/>
    </source>
</evidence>
<dbReference type="Gene3D" id="6.10.250.380">
    <property type="match status" value="1"/>
</dbReference>
<evidence type="ECO:0000256" key="1">
    <source>
        <dbReference type="ARBA" id="ARBA00005574"/>
    </source>
</evidence>
<evidence type="ECO:0000256" key="4">
    <source>
        <dbReference type="ARBA" id="ARBA00022942"/>
    </source>
</evidence>
<keyword evidence="4 8" id="KW-0647">Proteasome</keyword>
<dbReference type="AlphaFoldDB" id="G5AJZ8"/>
<dbReference type="CDD" id="cd01452">
    <property type="entry name" value="VWA_26S_proteasome_subunit"/>
    <property type="match status" value="1"/>
</dbReference>
<dbReference type="GO" id="GO:0043161">
    <property type="term" value="P:proteasome-mediated ubiquitin-dependent protein catabolic process"/>
    <property type="evidence" value="ECO:0007669"/>
    <property type="project" value="TreeGrafter"/>
</dbReference>
<dbReference type="InterPro" id="IPR002035">
    <property type="entry name" value="VWF_A"/>
</dbReference>
<sequence length="415" mass="44929">MSLSGKLLSGAPELEVAGQPHSVSLSLSWPICSVDNSEYMRNGDFLPTRLQAQQDAVNIVCHSKTRSNPENNVGLITLANDCEVLTTLTPDTGRILSKLHTVQPKGKITFCTGIRVAHLALKHRQGKNHKMRIIAFVGSPVEDNEKDLVKLAKRLKKEKVNVDIINFGEEEVNTEKLTAFVNTLNGKDGTGSHLVTVPPGPSLADALISSPILAGEGGAMLGLGASDFEFGVDPSADPELALALRVSMEEQRQRQEEEARRAAAAEAGIAASTTEDSDDALLKMTISQQEYRDSDDALLKMTISQQEFGHTGLPDLSSMTEEEQIAYAMQMSLQGAEFAQAESADMDVSSAMDTSEPAKEEDDYDVMQDPEFLQSVLENLPGVDPNNEAIRNAMGSLASQASKDSKKDKKEEDKK</sequence>
<dbReference type="InParanoid" id="G5AJZ8"/>
<dbReference type="PROSITE" id="PS50234">
    <property type="entry name" value="VWFA"/>
    <property type="match status" value="1"/>
</dbReference>
<dbReference type="SUPFAM" id="SSF53300">
    <property type="entry name" value="vWA-like"/>
    <property type="match status" value="1"/>
</dbReference>
<dbReference type="STRING" id="10181.G5AJZ8"/>
<evidence type="ECO:0000313" key="8">
    <source>
        <dbReference type="EMBL" id="EHA97358.1"/>
    </source>
</evidence>
<accession>G5AJZ8</accession>
<protein>
    <recommendedName>
        <fullName evidence="2">26S proteasome non-ATPase regulatory subunit 4</fullName>
    </recommendedName>
    <alternativeName>
        <fullName evidence="5">26S proteasome regulatory subunit RPN10</fullName>
    </alternativeName>
</protein>
<organism evidence="8 9">
    <name type="scientific">Heterocephalus glaber</name>
    <name type="common">Naked mole rat</name>
    <dbReference type="NCBI Taxonomy" id="10181"/>
    <lineage>
        <taxon>Eukaryota</taxon>
        <taxon>Metazoa</taxon>
        <taxon>Chordata</taxon>
        <taxon>Craniata</taxon>
        <taxon>Vertebrata</taxon>
        <taxon>Euteleostomi</taxon>
        <taxon>Mammalia</taxon>
        <taxon>Eutheria</taxon>
        <taxon>Euarchontoglires</taxon>
        <taxon>Glires</taxon>
        <taxon>Rodentia</taxon>
        <taxon>Hystricomorpha</taxon>
        <taxon>Bathyergidae</taxon>
        <taxon>Heterocephalus</taxon>
    </lineage>
</organism>
<dbReference type="GO" id="GO:0008540">
    <property type="term" value="C:proteasome regulatory particle, base subcomplex"/>
    <property type="evidence" value="ECO:0007669"/>
    <property type="project" value="TreeGrafter"/>
</dbReference>
<feature type="region of interest" description="Disordered" evidence="6">
    <location>
        <begin position="379"/>
        <end position="415"/>
    </location>
</feature>
<evidence type="ECO:0000313" key="9">
    <source>
        <dbReference type="Proteomes" id="UP000006813"/>
    </source>
</evidence>
<feature type="compositionally biased region" description="Basic and acidic residues" evidence="6">
    <location>
        <begin position="403"/>
        <end position="415"/>
    </location>
</feature>
<proteinExistence type="inferred from homology"/>
<dbReference type="PROSITE" id="PS50330">
    <property type="entry name" value="UIM"/>
    <property type="match status" value="2"/>
</dbReference>
<dbReference type="PANTHER" id="PTHR10223">
    <property type="entry name" value="26S PROTEASOME NON-ATPASE REGULATORY SUBUNIT 4"/>
    <property type="match status" value="1"/>
</dbReference>
<dbReference type="Gene3D" id="3.40.50.410">
    <property type="entry name" value="von Willebrand factor, type A domain"/>
    <property type="match status" value="1"/>
</dbReference>
<dbReference type="InterPro" id="IPR003903">
    <property type="entry name" value="UIM_dom"/>
</dbReference>
<dbReference type="SMART" id="SM00327">
    <property type="entry name" value="VWA"/>
    <property type="match status" value="1"/>
</dbReference>
<gene>
    <name evidence="8" type="ORF">GW7_10557</name>
</gene>
<dbReference type="Proteomes" id="UP000006813">
    <property type="component" value="Unassembled WGS sequence"/>
</dbReference>
<feature type="domain" description="VWFA" evidence="7">
    <location>
        <begin position="34"/>
        <end position="212"/>
    </location>
</feature>
<dbReference type="GO" id="GO:0005829">
    <property type="term" value="C:cytosol"/>
    <property type="evidence" value="ECO:0007669"/>
    <property type="project" value="TreeGrafter"/>
</dbReference>
<dbReference type="GO" id="GO:0031593">
    <property type="term" value="F:polyubiquitin modification-dependent protein binding"/>
    <property type="evidence" value="ECO:0007669"/>
    <property type="project" value="TreeGrafter"/>
</dbReference>
<dbReference type="Gene3D" id="6.10.300.40">
    <property type="match status" value="1"/>
</dbReference>
<keyword evidence="3" id="KW-0677">Repeat</keyword>
<dbReference type="FunFam" id="3.40.50.410:FF:000005">
    <property type="entry name" value="26S proteasome non-ATPase regulatory subunit 4"/>
    <property type="match status" value="1"/>
</dbReference>
<dbReference type="FunFam" id="6.10.300.40:FF:000001">
    <property type="entry name" value="26S proteasome non-ATPase regulatory subunit 4"/>
    <property type="match status" value="1"/>
</dbReference>
<dbReference type="Pfam" id="PF13519">
    <property type="entry name" value="VWA_2"/>
    <property type="match status" value="1"/>
</dbReference>
<dbReference type="FunCoup" id="G5AJZ8">
    <property type="interactions" value="3007"/>
</dbReference>
<reference evidence="8 9" key="1">
    <citation type="journal article" date="2011" name="Nature">
        <title>Genome sequencing reveals insights into physiology and longevity of the naked mole rat.</title>
        <authorList>
            <person name="Kim E.B."/>
            <person name="Fang X."/>
            <person name="Fushan A.A."/>
            <person name="Huang Z."/>
            <person name="Lobanov A.V."/>
            <person name="Han L."/>
            <person name="Marino S.M."/>
            <person name="Sun X."/>
            <person name="Turanov A.A."/>
            <person name="Yang P."/>
            <person name="Yim S.H."/>
            <person name="Zhao X."/>
            <person name="Kasaikina M.V."/>
            <person name="Stoletzki N."/>
            <person name="Peng C."/>
            <person name="Polak P."/>
            <person name="Xiong Z."/>
            <person name="Kiezun A."/>
            <person name="Zhu Y."/>
            <person name="Chen Y."/>
            <person name="Kryukov G.V."/>
            <person name="Zhang Q."/>
            <person name="Peshkin L."/>
            <person name="Yang L."/>
            <person name="Bronson R.T."/>
            <person name="Buffenstein R."/>
            <person name="Wang B."/>
            <person name="Han C."/>
            <person name="Li Q."/>
            <person name="Chen L."/>
            <person name="Zhao W."/>
            <person name="Sunyaev S.R."/>
            <person name="Park T.J."/>
            <person name="Zhang G."/>
            <person name="Wang J."/>
            <person name="Gladyshev V.N."/>
        </authorList>
    </citation>
    <scope>NUCLEOTIDE SEQUENCE [LARGE SCALE GENOMIC DNA]</scope>
</reference>
<dbReference type="SMART" id="SM00726">
    <property type="entry name" value="UIM"/>
    <property type="match status" value="3"/>
</dbReference>
<dbReference type="EMBL" id="JH165545">
    <property type="protein sequence ID" value="EHA97358.1"/>
    <property type="molecule type" value="Genomic_DNA"/>
</dbReference>
<name>G5AJZ8_HETGA</name>
<dbReference type="InterPro" id="IPR049590">
    <property type="entry name" value="PSMD4_RAZUL-like"/>
</dbReference>
<dbReference type="CDD" id="cd22297">
    <property type="entry name" value="PSMD4_RAZUL"/>
    <property type="match status" value="1"/>
</dbReference>